<feature type="transmembrane region" description="Helical" evidence="1">
    <location>
        <begin position="45"/>
        <end position="65"/>
    </location>
</feature>
<evidence type="ECO:0000313" key="2">
    <source>
        <dbReference type="EMBL" id="MFD2535251.1"/>
    </source>
</evidence>
<evidence type="ECO:0008006" key="4">
    <source>
        <dbReference type="Google" id="ProtNLM"/>
    </source>
</evidence>
<proteinExistence type="predicted"/>
<keyword evidence="3" id="KW-1185">Reference proteome</keyword>
<comment type="caution">
    <text evidence="2">The sequence shown here is derived from an EMBL/GenBank/DDBJ whole genome shotgun (WGS) entry which is preliminary data.</text>
</comment>
<evidence type="ECO:0000256" key="1">
    <source>
        <dbReference type="SAM" id="Phobius"/>
    </source>
</evidence>
<gene>
    <name evidence="2" type="ORF">ACFSQS_09080</name>
</gene>
<dbReference type="RefSeq" id="WP_388017421.1">
    <property type="nucleotide sequence ID" value="NZ_JBHUDT010000003.1"/>
</dbReference>
<evidence type="ECO:0000313" key="3">
    <source>
        <dbReference type="Proteomes" id="UP001597441"/>
    </source>
</evidence>
<sequence>MAVNKFENNIKDKLEKRTLKPSADAWSKLYSRLENQEEKPSNKSFWWLGIAASIIGVLLVVTQVFKNEPLEHLTPQIVVTPEVVTPDETHTTANINVKNIEEASEEIKIKEAKKSNQIKKKSTVIIPNLTKESILIAKEKAITTIKKGNAAESVKIVSENSAFQKHKIQEIIAQANTLKNNENQVAESEIETLLTQAQKDITLKRLNNENTKKIDALVLLQDVEDELDQSFREKVFKALKENFITVKTAVAQRND</sequence>
<protein>
    <recommendedName>
        <fullName evidence="4">Anti-sigma factor</fullName>
    </recommendedName>
</protein>
<dbReference type="EMBL" id="JBHULK010000003">
    <property type="protein sequence ID" value="MFD2535251.1"/>
    <property type="molecule type" value="Genomic_DNA"/>
</dbReference>
<keyword evidence="1" id="KW-1133">Transmembrane helix</keyword>
<accession>A0ABW5JRV7</accession>
<dbReference type="Proteomes" id="UP001597441">
    <property type="component" value="Unassembled WGS sequence"/>
</dbReference>
<reference evidence="3" key="1">
    <citation type="journal article" date="2019" name="Int. J. Syst. Evol. Microbiol.">
        <title>The Global Catalogue of Microorganisms (GCM) 10K type strain sequencing project: providing services to taxonomists for standard genome sequencing and annotation.</title>
        <authorList>
            <consortium name="The Broad Institute Genomics Platform"/>
            <consortium name="The Broad Institute Genome Sequencing Center for Infectious Disease"/>
            <person name="Wu L."/>
            <person name="Ma J."/>
        </authorList>
    </citation>
    <scope>NUCLEOTIDE SEQUENCE [LARGE SCALE GENOMIC DNA]</scope>
    <source>
        <strain evidence="3">KCTC 42903</strain>
    </source>
</reference>
<name>A0ABW5JRV7_9FLAO</name>
<organism evidence="2 3">
    <name type="scientific">Gelatiniphilus marinus</name>
    <dbReference type="NCBI Taxonomy" id="1759464"/>
    <lineage>
        <taxon>Bacteria</taxon>
        <taxon>Pseudomonadati</taxon>
        <taxon>Bacteroidota</taxon>
        <taxon>Flavobacteriia</taxon>
        <taxon>Flavobacteriales</taxon>
        <taxon>Flavobacteriaceae</taxon>
        <taxon>Gelatiniphilus</taxon>
    </lineage>
</organism>
<keyword evidence="1" id="KW-0472">Membrane</keyword>
<keyword evidence="1" id="KW-0812">Transmembrane</keyword>